<name>A0A5C5V1T2_9BACT</name>
<comment type="caution">
    <text evidence="3">The sequence shown here is derived from an EMBL/GenBank/DDBJ whole genome shotgun (WGS) entry which is preliminary data.</text>
</comment>
<keyword evidence="1" id="KW-0472">Membrane</keyword>
<keyword evidence="1" id="KW-0812">Transmembrane</keyword>
<feature type="domain" description="TadE-like" evidence="2">
    <location>
        <begin position="13"/>
        <end position="55"/>
    </location>
</feature>
<accession>A0A5C5V1T2</accession>
<evidence type="ECO:0000256" key="1">
    <source>
        <dbReference type="SAM" id="Phobius"/>
    </source>
</evidence>
<evidence type="ECO:0000259" key="2">
    <source>
        <dbReference type="Pfam" id="PF07811"/>
    </source>
</evidence>
<gene>
    <name evidence="3" type="ORF">KOR34_41340</name>
</gene>
<feature type="transmembrane region" description="Helical" evidence="1">
    <location>
        <begin position="12"/>
        <end position="34"/>
    </location>
</feature>
<dbReference type="RefSeq" id="WP_146567679.1">
    <property type="nucleotide sequence ID" value="NZ_SIHJ01000003.1"/>
</dbReference>
<proteinExistence type="predicted"/>
<organism evidence="3 4">
    <name type="scientific">Posidoniimonas corsicana</name>
    <dbReference type="NCBI Taxonomy" id="1938618"/>
    <lineage>
        <taxon>Bacteria</taxon>
        <taxon>Pseudomonadati</taxon>
        <taxon>Planctomycetota</taxon>
        <taxon>Planctomycetia</taxon>
        <taxon>Pirellulales</taxon>
        <taxon>Lacipirellulaceae</taxon>
        <taxon>Posidoniimonas</taxon>
    </lineage>
</organism>
<dbReference type="Pfam" id="PF07811">
    <property type="entry name" value="TadE"/>
    <property type="match status" value="1"/>
</dbReference>
<keyword evidence="4" id="KW-1185">Reference proteome</keyword>
<dbReference type="AlphaFoldDB" id="A0A5C5V1T2"/>
<sequence>MSHKHRPPRDRRGVAAVEFAVVAPVLLTIMFAMIQLNRSYEAQNLLETAAREGARFASMDRDGMLTDGQTANGKLAEDVKTFLESNGLPREGITVEVKDADDPSLDFDIADPDNDLRLFEVRVSVDYSDISYMSVGADSDYAMSASVYFRNGRATISD</sequence>
<protein>
    <submittedName>
        <fullName evidence="3">TadE-like protein</fullName>
    </submittedName>
</protein>
<keyword evidence="1" id="KW-1133">Transmembrane helix</keyword>
<reference evidence="3 4" key="1">
    <citation type="submission" date="2019-02" db="EMBL/GenBank/DDBJ databases">
        <title>Deep-cultivation of Planctomycetes and their phenomic and genomic characterization uncovers novel biology.</title>
        <authorList>
            <person name="Wiegand S."/>
            <person name="Jogler M."/>
            <person name="Boedeker C."/>
            <person name="Pinto D."/>
            <person name="Vollmers J."/>
            <person name="Rivas-Marin E."/>
            <person name="Kohn T."/>
            <person name="Peeters S.H."/>
            <person name="Heuer A."/>
            <person name="Rast P."/>
            <person name="Oberbeckmann S."/>
            <person name="Bunk B."/>
            <person name="Jeske O."/>
            <person name="Meyerdierks A."/>
            <person name="Storesund J.E."/>
            <person name="Kallscheuer N."/>
            <person name="Luecker S."/>
            <person name="Lage O.M."/>
            <person name="Pohl T."/>
            <person name="Merkel B.J."/>
            <person name="Hornburger P."/>
            <person name="Mueller R.-W."/>
            <person name="Bruemmer F."/>
            <person name="Labrenz M."/>
            <person name="Spormann A.M."/>
            <person name="Op Den Camp H."/>
            <person name="Overmann J."/>
            <person name="Amann R."/>
            <person name="Jetten M.S.M."/>
            <person name="Mascher T."/>
            <person name="Medema M.H."/>
            <person name="Devos D.P."/>
            <person name="Kaster A.-K."/>
            <person name="Ovreas L."/>
            <person name="Rohde M."/>
            <person name="Galperin M.Y."/>
            <person name="Jogler C."/>
        </authorList>
    </citation>
    <scope>NUCLEOTIDE SEQUENCE [LARGE SCALE GENOMIC DNA]</scope>
    <source>
        <strain evidence="3 4">KOR34</strain>
    </source>
</reference>
<dbReference type="EMBL" id="SIHJ01000003">
    <property type="protein sequence ID" value="TWT32371.1"/>
    <property type="molecule type" value="Genomic_DNA"/>
</dbReference>
<evidence type="ECO:0000313" key="4">
    <source>
        <dbReference type="Proteomes" id="UP000316714"/>
    </source>
</evidence>
<evidence type="ECO:0000313" key="3">
    <source>
        <dbReference type="EMBL" id="TWT32371.1"/>
    </source>
</evidence>
<dbReference type="InterPro" id="IPR012495">
    <property type="entry name" value="TadE-like_dom"/>
</dbReference>
<dbReference type="Proteomes" id="UP000316714">
    <property type="component" value="Unassembled WGS sequence"/>
</dbReference>
<dbReference type="OrthoDB" id="261466at2"/>